<dbReference type="InterPro" id="IPR001227">
    <property type="entry name" value="Ac_transferase_dom_sf"/>
</dbReference>
<dbReference type="InterPro" id="IPR016035">
    <property type="entry name" value="Acyl_Trfase/lysoPLipase"/>
</dbReference>
<dbReference type="Pfam" id="PF00550">
    <property type="entry name" value="PP-binding"/>
    <property type="match status" value="1"/>
</dbReference>
<comment type="caution">
    <text evidence="6">The sequence shown here is derived from an EMBL/GenBank/DDBJ whole genome shotgun (WGS) entry which is preliminary data.</text>
</comment>
<dbReference type="PROSITE" id="PS00606">
    <property type="entry name" value="KS3_1"/>
    <property type="match status" value="1"/>
</dbReference>
<keyword evidence="3" id="KW-0808">Transferase</keyword>
<evidence type="ECO:0000256" key="3">
    <source>
        <dbReference type="ARBA" id="ARBA00022679"/>
    </source>
</evidence>
<dbReference type="InterPro" id="IPR014030">
    <property type="entry name" value="Ketoacyl_synth_N"/>
</dbReference>
<dbReference type="SMART" id="SM00827">
    <property type="entry name" value="PKS_AT"/>
    <property type="match status" value="1"/>
</dbReference>
<dbReference type="Gene3D" id="3.40.366.10">
    <property type="entry name" value="Malonyl-Coenzyme A Acyl Carrier Protein, domain 2"/>
    <property type="match status" value="1"/>
</dbReference>
<dbReference type="PROSITE" id="PS00012">
    <property type="entry name" value="PHOSPHOPANTETHEINE"/>
    <property type="match status" value="1"/>
</dbReference>
<dbReference type="Pfam" id="PF00698">
    <property type="entry name" value="Acyl_transf_1"/>
    <property type="match status" value="1"/>
</dbReference>
<evidence type="ECO:0000256" key="1">
    <source>
        <dbReference type="ARBA" id="ARBA00022450"/>
    </source>
</evidence>
<dbReference type="Pfam" id="PF00109">
    <property type="entry name" value="ketoacyl-synt"/>
    <property type="match status" value="1"/>
</dbReference>
<dbReference type="RefSeq" id="WP_386043223.1">
    <property type="nucleotide sequence ID" value="NZ_JBHUIO010000002.1"/>
</dbReference>
<keyword evidence="7" id="KW-1185">Reference proteome</keyword>
<dbReference type="Pfam" id="PF02801">
    <property type="entry name" value="Ketoacyl-synt_C"/>
    <property type="match status" value="1"/>
</dbReference>
<keyword evidence="1" id="KW-0596">Phosphopantetheine</keyword>
<evidence type="ECO:0000256" key="2">
    <source>
        <dbReference type="ARBA" id="ARBA00022553"/>
    </source>
</evidence>
<dbReference type="Gene3D" id="3.30.70.250">
    <property type="entry name" value="Malonyl-CoA ACP transacylase, ACP-binding"/>
    <property type="match status" value="1"/>
</dbReference>
<dbReference type="SUPFAM" id="SSF47336">
    <property type="entry name" value="ACP-like"/>
    <property type="match status" value="1"/>
</dbReference>
<dbReference type="CDD" id="cd00833">
    <property type="entry name" value="PKS"/>
    <property type="match status" value="1"/>
</dbReference>
<evidence type="ECO:0000259" key="4">
    <source>
        <dbReference type="PROSITE" id="PS50075"/>
    </source>
</evidence>
<name>A0ABW4ZSQ7_9BACL</name>
<accession>A0ABW4ZSQ7</accession>
<dbReference type="SUPFAM" id="SSF53901">
    <property type="entry name" value="Thiolase-like"/>
    <property type="match status" value="1"/>
</dbReference>
<dbReference type="Gene3D" id="3.40.47.10">
    <property type="match status" value="1"/>
</dbReference>
<keyword evidence="2" id="KW-0597">Phosphoprotein</keyword>
<dbReference type="InterPro" id="IPR018201">
    <property type="entry name" value="Ketoacyl_synth_AS"/>
</dbReference>
<dbReference type="InterPro" id="IPR020841">
    <property type="entry name" value="PKS_Beta-ketoAc_synthase_dom"/>
</dbReference>
<dbReference type="InterPro" id="IPR014043">
    <property type="entry name" value="Acyl_transferase_dom"/>
</dbReference>
<dbReference type="EMBL" id="JBHUIO010000002">
    <property type="protein sequence ID" value="MFD2168478.1"/>
    <property type="molecule type" value="Genomic_DNA"/>
</dbReference>
<dbReference type="Proteomes" id="UP001597343">
    <property type="component" value="Unassembled WGS sequence"/>
</dbReference>
<protein>
    <submittedName>
        <fullName evidence="6">Beta-ketoacyl synthase N-terminal-like domain-containing protein</fullName>
    </submittedName>
</protein>
<gene>
    <name evidence="6" type="ORF">ACFSOY_00400</name>
</gene>
<organism evidence="6 7">
    <name type="scientific">Tumebacillus lipolyticus</name>
    <dbReference type="NCBI Taxonomy" id="1280370"/>
    <lineage>
        <taxon>Bacteria</taxon>
        <taxon>Bacillati</taxon>
        <taxon>Bacillota</taxon>
        <taxon>Bacilli</taxon>
        <taxon>Bacillales</taxon>
        <taxon>Alicyclobacillaceae</taxon>
        <taxon>Tumebacillus</taxon>
    </lineage>
</organism>
<dbReference type="PANTHER" id="PTHR43775:SF51">
    <property type="entry name" value="INACTIVE PHENOLPHTHIOCEROL SYNTHESIS POLYKETIDE SYNTHASE TYPE I PKS1-RELATED"/>
    <property type="match status" value="1"/>
</dbReference>
<dbReference type="InterPro" id="IPR036736">
    <property type="entry name" value="ACP-like_sf"/>
</dbReference>
<reference evidence="7" key="1">
    <citation type="journal article" date="2019" name="Int. J. Syst. Evol. Microbiol.">
        <title>The Global Catalogue of Microorganisms (GCM) 10K type strain sequencing project: providing services to taxonomists for standard genome sequencing and annotation.</title>
        <authorList>
            <consortium name="The Broad Institute Genomics Platform"/>
            <consortium name="The Broad Institute Genome Sequencing Center for Infectious Disease"/>
            <person name="Wu L."/>
            <person name="Ma J."/>
        </authorList>
    </citation>
    <scope>NUCLEOTIDE SEQUENCE [LARGE SCALE GENOMIC DNA]</scope>
    <source>
        <strain evidence="7">CGMCC 1.13574</strain>
    </source>
</reference>
<dbReference type="PANTHER" id="PTHR43775">
    <property type="entry name" value="FATTY ACID SYNTHASE"/>
    <property type="match status" value="1"/>
</dbReference>
<dbReference type="Gene3D" id="1.10.1200.10">
    <property type="entry name" value="ACP-like"/>
    <property type="match status" value="1"/>
</dbReference>
<dbReference type="PROSITE" id="PS52004">
    <property type="entry name" value="KS3_2"/>
    <property type="match status" value="1"/>
</dbReference>
<evidence type="ECO:0000313" key="7">
    <source>
        <dbReference type="Proteomes" id="UP001597343"/>
    </source>
</evidence>
<dbReference type="InterPro" id="IPR014031">
    <property type="entry name" value="Ketoacyl_synth_C"/>
</dbReference>
<dbReference type="Pfam" id="PF22621">
    <property type="entry name" value="CurL-like_PKS_C"/>
    <property type="match status" value="1"/>
</dbReference>
<dbReference type="SMART" id="SM00825">
    <property type="entry name" value="PKS_KS"/>
    <property type="match status" value="1"/>
</dbReference>
<proteinExistence type="predicted"/>
<dbReference type="PROSITE" id="PS50075">
    <property type="entry name" value="CARRIER"/>
    <property type="match status" value="1"/>
</dbReference>
<evidence type="ECO:0000259" key="5">
    <source>
        <dbReference type="PROSITE" id="PS52004"/>
    </source>
</evidence>
<dbReference type="InterPro" id="IPR009081">
    <property type="entry name" value="PP-bd_ACP"/>
</dbReference>
<dbReference type="Gene3D" id="3.30.70.3290">
    <property type="match status" value="1"/>
</dbReference>
<feature type="domain" description="Carrier" evidence="4">
    <location>
        <begin position="894"/>
        <end position="969"/>
    </location>
</feature>
<feature type="domain" description="Ketosynthase family 3 (KS3)" evidence="5">
    <location>
        <begin position="6"/>
        <end position="433"/>
    </location>
</feature>
<dbReference type="InterPro" id="IPR006162">
    <property type="entry name" value="Ppantetheine_attach_site"/>
</dbReference>
<dbReference type="SUPFAM" id="SSF52151">
    <property type="entry name" value="FabD/lysophospholipase-like"/>
    <property type="match status" value="1"/>
</dbReference>
<evidence type="ECO:0000313" key="6">
    <source>
        <dbReference type="EMBL" id="MFD2168478.1"/>
    </source>
</evidence>
<sequence length="976" mass="106039">MNQFHGHEIAVIGMTGRFPGAKDIEQFWDNLKNGIESIRFFSREELLAAGIPAEQVDDPNYVPAKGVLDGADMFDAAFFGFSKREAEVTDPQQRLFLECSHEALEHAGYDPGQYRGRIGVYGGSNLSTYLYFNLFPNQEIINSVGLTSVVMGNDKDHLATRVSYKLNLTGPSVCVQTACSTSLVAIHTACQAIISGECDIALAGGVSIGVPQISGYPYQEGSIASPDGHCRAFDARSGGTVSSNGVGVVVLKLLEDALADGDTIHAVIRGSAINNDGANKIGYTAPSAEGQAAAISEAMAVAKVPAESISYVEAHGTATNLGDPIEILGLTKAFRTRTEAKEFCAIGSVKTNVGHLDAAAGVTGLIKTALSLKHQLLPPSLHFELPNPKIDFVNSPFYVNNKLSPWLSEKGPRRAGVSSFGMGGTNAHVILEEAPASVPTGPSRGLQLLMLSAKTSTALEAVTERLLRYFEQHPQVSLADTAYTLQVGRASHPFRRLVLCRDVEEAKRMLRERPSDRVINGASDMARRPAVLLFPGSGAEELRRTAQELYASESAFRQQLDKLREVFLAVTGQNLDIALSAPQQQTEDAVLFVLEYALAKLWLDWGLQPEALIGHGVGSFVSAALAQVLTVQDALVLVTERARLLGALPQAVALEVPLSAAELAPVLGSELSVVEEVGPHRTIIAGPRAAIEEFQRDLADFNVRCTVVTERFTLPSAISDATVGAFWEKLQVVRLHEPQLPVLCSTMRDWLSVEQATDARFWAEQLRTPVSFSDGLQDWAKKSAHLYLEIGTMGFLGERVRSMLPAEQAGALWTSVRDENAPWTAAEHLQVIWGEIWLQGGVVDGAGYHRGEARRRIPLPTYPFERQSFWVGQIVQPFAAGVSAKGTDEEVLLDTDNEIELNIAKIWSELLGIKQVTLDDDFYELGGDSLLSIQLIARIKKLYPVELDMRQLVEATKIGEFAEIVELALIEELERL</sequence>
<dbReference type="InterPro" id="IPR016039">
    <property type="entry name" value="Thiolase-like"/>
</dbReference>
<dbReference type="InterPro" id="IPR050091">
    <property type="entry name" value="PKS_NRPS_Biosynth_Enz"/>
</dbReference>